<dbReference type="PANTHER" id="PTHR43280:SF10">
    <property type="entry name" value="REGULATORY PROTEIN POCR"/>
    <property type="match status" value="1"/>
</dbReference>
<dbReference type="Pfam" id="PF00072">
    <property type="entry name" value="Response_reg"/>
    <property type="match status" value="1"/>
</dbReference>
<dbReference type="PANTHER" id="PTHR43280">
    <property type="entry name" value="ARAC-FAMILY TRANSCRIPTIONAL REGULATOR"/>
    <property type="match status" value="1"/>
</dbReference>
<dbReference type="SUPFAM" id="SSF52172">
    <property type="entry name" value="CheY-like"/>
    <property type="match status" value="1"/>
</dbReference>
<evidence type="ECO:0000313" key="9">
    <source>
        <dbReference type="EMBL" id="MBB6217623.1"/>
    </source>
</evidence>
<dbReference type="InterPro" id="IPR020449">
    <property type="entry name" value="Tscrpt_reg_AraC-type_HTH"/>
</dbReference>
<accession>A0A841KW74</accession>
<evidence type="ECO:0000259" key="8">
    <source>
        <dbReference type="PROSITE" id="PS50110"/>
    </source>
</evidence>
<feature type="domain" description="Response regulatory" evidence="8">
    <location>
        <begin position="3"/>
        <end position="120"/>
    </location>
</feature>
<dbReference type="GO" id="GO:0003700">
    <property type="term" value="F:DNA-binding transcription factor activity"/>
    <property type="evidence" value="ECO:0007669"/>
    <property type="project" value="InterPro"/>
</dbReference>
<dbReference type="SUPFAM" id="SSF46689">
    <property type="entry name" value="Homeodomain-like"/>
    <property type="match status" value="2"/>
</dbReference>
<dbReference type="PROSITE" id="PS01124">
    <property type="entry name" value="HTH_ARAC_FAMILY_2"/>
    <property type="match status" value="1"/>
</dbReference>
<dbReference type="GO" id="GO:0043565">
    <property type="term" value="F:sequence-specific DNA binding"/>
    <property type="evidence" value="ECO:0007669"/>
    <property type="project" value="InterPro"/>
</dbReference>
<dbReference type="GO" id="GO:0000160">
    <property type="term" value="P:phosphorelay signal transduction system"/>
    <property type="evidence" value="ECO:0007669"/>
    <property type="project" value="InterPro"/>
</dbReference>
<dbReference type="PRINTS" id="PR00032">
    <property type="entry name" value="HTHARAC"/>
</dbReference>
<evidence type="ECO:0000259" key="7">
    <source>
        <dbReference type="PROSITE" id="PS01124"/>
    </source>
</evidence>
<sequence length="346" mass="40451">MCKVLLVDDEYLEREALKIILHEELEGMMIVGEASTGRKAVELCETHNPDMIFMDIRMPGMDGLEATEIIKSRDKEKVIIILTAYDDFRYAQKAIKSGADDYILKPARPADIVEAVKKHKKLKESYREARELKIDELIHQIHIEDYKCAKEKLKTVVHQLIRLYGEQQEQLKENAQMIVKKMLETCEEKDLKPMQHWSKGSSPLEGITLFTVKERLFKVLDHIFEEIVHGKAVEDNKEIYAILNYIEKNIHRPITLEEAAEYVHLSSFYLSKLFKKELNVNFIQYVTERRMERAKELLENTDLPILNIALELSYHEPNYFSKVFKKVVGMTPTEYRESKGKEKSQS</sequence>
<dbReference type="CDD" id="cd17536">
    <property type="entry name" value="REC_YesN-like"/>
    <property type="match status" value="1"/>
</dbReference>
<protein>
    <recommendedName>
        <fullName evidence="1">Stage 0 sporulation protein A homolog</fullName>
    </recommendedName>
</protein>
<dbReference type="Proteomes" id="UP000579281">
    <property type="component" value="Unassembled WGS sequence"/>
</dbReference>
<gene>
    <name evidence="9" type="ORF">HNQ80_003746</name>
</gene>
<evidence type="ECO:0000256" key="4">
    <source>
        <dbReference type="ARBA" id="ARBA00023163"/>
    </source>
</evidence>
<dbReference type="InterPro" id="IPR001789">
    <property type="entry name" value="Sig_transdc_resp-reg_receiver"/>
</dbReference>
<proteinExistence type="predicted"/>
<evidence type="ECO:0000256" key="1">
    <source>
        <dbReference type="ARBA" id="ARBA00018672"/>
    </source>
</evidence>
<dbReference type="InterPro" id="IPR011006">
    <property type="entry name" value="CheY-like_superfamily"/>
</dbReference>
<feature type="modified residue" description="4-aspartylphosphate" evidence="6">
    <location>
        <position position="55"/>
    </location>
</feature>
<keyword evidence="2" id="KW-0805">Transcription regulation</keyword>
<keyword evidence="6" id="KW-0597">Phosphoprotein</keyword>
<dbReference type="SMART" id="SM00342">
    <property type="entry name" value="HTH_ARAC"/>
    <property type="match status" value="1"/>
</dbReference>
<dbReference type="Gene3D" id="3.40.50.2300">
    <property type="match status" value="1"/>
</dbReference>
<evidence type="ECO:0000256" key="3">
    <source>
        <dbReference type="ARBA" id="ARBA00023125"/>
    </source>
</evidence>
<comment type="function">
    <text evidence="5">May play the central regulatory role in sporulation. It may be an element of the effector pathway responsible for the activation of sporulation genes in response to nutritional stress. Spo0A may act in concert with spo0H (a sigma factor) to control the expression of some genes that are critical to the sporulation process.</text>
</comment>
<dbReference type="InterPro" id="IPR018060">
    <property type="entry name" value="HTH_AraC"/>
</dbReference>
<keyword evidence="4" id="KW-0804">Transcription</keyword>
<keyword evidence="3" id="KW-0238">DNA-binding</keyword>
<dbReference type="PROSITE" id="PS50110">
    <property type="entry name" value="RESPONSE_REGULATORY"/>
    <property type="match status" value="1"/>
</dbReference>
<dbReference type="RefSeq" id="WP_184312122.1">
    <property type="nucleotide sequence ID" value="NZ_JACHEN010000026.1"/>
</dbReference>
<name>A0A841KW74_9FIRM</name>
<evidence type="ECO:0000256" key="5">
    <source>
        <dbReference type="ARBA" id="ARBA00024867"/>
    </source>
</evidence>
<dbReference type="InterPro" id="IPR009057">
    <property type="entry name" value="Homeodomain-like_sf"/>
</dbReference>
<comment type="caution">
    <text evidence="9">The sequence shown here is derived from an EMBL/GenBank/DDBJ whole genome shotgun (WGS) entry which is preliminary data.</text>
</comment>
<evidence type="ECO:0000256" key="2">
    <source>
        <dbReference type="ARBA" id="ARBA00023015"/>
    </source>
</evidence>
<dbReference type="Pfam" id="PF12833">
    <property type="entry name" value="HTH_18"/>
    <property type="match status" value="1"/>
</dbReference>
<keyword evidence="10" id="KW-1185">Reference proteome</keyword>
<feature type="domain" description="HTH araC/xylS-type" evidence="7">
    <location>
        <begin position="240"/>
        <end position="338"/>
    </location>
</feature>
<reference evidence="9 10" key="1">
    <citation type="submission" date="2020-08" db="EMBL/GenBank/DDBJ databases">
        <title>Genomic Encyclopedia of Type Strains, Phase IV (KMG-IV): sequencing the most valuable type-strain genomes for metagenomic binning, comparative biology and taxonomic classification.</title>
        <authorList>
            <person name="Goeker M."/>
        </authorList>
    </citation>
    <scope>NUCLEOTIDE SEQUENCE [LARGE SCALE GENOMIC DNA]</scope>
    <source>
        <strain evidence="9 10">DSM 103526</strain>
    </source>
</reference>
<dbReference type="EMBL" id="JACHEN010000026">
    <property type="protein sequence ID" value="MBB6217623.1"/>
    <property type="molecule type" value="Genomic_DNA"/>
</dbReference>
<evidence type="ECO:0000256" key="6">
    <source>
        <dbReference type="PROSITE-ProRule" id="PRU00169"/>
    </source>
</evidence>
<dbReference type="SMART" id="SM00448">
    <property type="entry name" value="REC"/>
    <property type="match status" value="1"/>
</dbReference>
<dbReference type="AlphaFoldDB" id="A0A841KW74"/>
<organism evidence="9 10">
    <name type="scientific">Anaerosolibacter carboniphilus</name>
    <dbReference type="NCBI Taxonomy" id="1417629"/>
    <lineage>
        <taxon>Bacteria</taxon>
        <taxon>Bacillati</taxon>
        <taxon>Bacillota</taxon>
        <taxon>Clostridia</taxon>
        <taxon>Peptostreptococcales</taxon>
        <taxon>Thermotaleaceae</taxon>
        <taxon>Anaerosolibacter</taxon>
    </lineage>
</organism>
<dbReference type="Gene3D" id="1.10.10.60">
    <property type="entry name" value="Homeodomain-like"/>
    <property type="match status" value="2"/>
</dbReference>
<evidence type="ECO:0000313" key="10">
    <source>
        <dbReference type="Proteomes" id="UP000579281"/>
    </source>
</evidence>